<comment type="caution">
    <text evidence="2">The sequence shown here is derived from an EMBL/GenBank/DDBJ whole genome shotgun (WGS) entry which is preliminary data.</text>
</comment>
<dbReference type="SUPFAM" id="SSF82714">
    <property type="entry name" value="Multidrug efflux transporter AcrB TolC docking domain, DN and DC subdomains"/>
    <property type="match status" value="2"/>
</dbReference>
<feature type="transmembrane region" description="Helical" evidence="1">
    <location>
        <begin position="880"/>
        <end position="900"/>
    </location>
</feature>
<keyword evidence="1" id="KW-0812">Transmembrane</keyword>
<feature type="transmembrane region" description="Helical" evidence="1">
    <location>
        <begin position="521"/>
        <end position="539"/>
    </location>
</feature>
<evidence type="ECO:0000313" key="2">
    <source>
        <dbReference type="EMBL" id="MET4559449.1"/>
    </source>
</evidence>
<accession>A0ABV2PF82</accession>
<dbReference type="Pfam" id="PF00873">
    <property type="entry name" value="ACR_tran"/>
    <property type="match status" value="1"/>
</dbReference>
<feature type="transmembrane region" description="Helical" evidence="1">
    <location>
        <begin position="12"/>
        <end position="30"/>
    </location>
</feature>
<evidence type="ECO:0000256" key="1">
    <source>
        <dbReference type="SAM" id="Phobius"/>
    </source>
</evidence>
<dbReference type="PANTHER" id="PTHR32063:SF0">
    <property type="entry name" value="SWARMING MOTILITY PROTEIN SWRC"/>
    <property type="match status" value="1"/>
</dbReference>
<dbReference type="Gene3D" id="3.30.70.1430">
    <property type="entry name" value="Multidrug efflux transporter AcrB pore domain"/>
    <property type="match status" value="2"/>
</dbReference>
<dbReference type="InterPro" id="IPR027463">
    <property type="entry name" value="AcrB_DN_DC_subdom"/>
</dbReference>
<dbReference type="SUPFAM" id="SSF82693">
    <property type="entry name" value="Multidrug efflux transporter AcrB pore domain, PN1, PN2, PC1 and PC2 subdomains"/>
    <property type="match status" value="3"/>
</dbReference>
<keyword evidence="3" id="KW-1185">Reference proteome</keyword>
<evidence type="ECO:0000313" key="3">
    <source>
        <dbReference type="Proteomes" id="UP001549363"/>
    </source>
</evidence>
<feature type="transmembrane region" description="Helical" evidence="1">
    <location>
        <begin position="359"/>
        <end position="379"/>
    </location>
</feature>
<feature type="transmembrane region" description="Helical" evidence="1">
    <location>
        <begin position="462"/>
        <end position="485"/>
    </location>
</feature>
<reference evidence="2 3" key="1">
    <citation type="submission" date="2024-06" db="EMBL/GenBank/DDBJ databases">
        <title>Sorghum-associated microbial communities from plants grown in Nebraska, USA.</title>
        <authorList>
            <person name="Schachtman D."/>
        </authorList>
    </citation>
    <scope>NUCLEOTIDE SEQUENCE [LARGE SCALE GENOMIC DNA]</scope>
    <source>
        <strain evidence="2 3">736</strain>
    </source>
</reference>
<dbReference type="EMBL" id="JBEPSB010000001">
    <property type="protein sequence ID" value="MET4559449.1"/>
    <property type="molecule type" value="Genomic_DNA"/>
</dbReference>
<proteinExistence type="predicted"/>
<dbReference type="Gene3D" id="1.20.1640.10">
    <property type="entry name" value="Multidrug efflux transporter AcrB transmembrane domain"/>
    <property type="match status" value="2"/>
</dbReference>
<keyword evidence="1" id="KW-1133">Transmembrane helix</keyword>
<feature type="transmembrane region" description="Helical" evidence="1">
    <location>
        <begin position="385"/>
        <end position="409"/>
    </location>
</feature>
<dbReference type="RefSeq" id="WP_354470872.1">
    <property type="nucleotide sequence ID" value="NZ_JBEPSB010000001.1"/>
</dbReference>
<dbReference type="Gene3D" id="3.30.70.1320">
    <property type="entry name" value="Multidrug efflux transporter AcrB pore domain like"/>
    <property type="match status" value="1"/>
</dbReference>
<dbReference type="Gene3D" id="3.30.70.1440">
    <property type="entry name" value="Multidrug efflux transporter AcrB pore domain"/>
    <property type="match status" value="1"/>
</dbReference>
<keyword evidence="1" id="KW-0472">Membrane</keyword>
<feature type="transmembrane region" description="Helical" evidence="1">
    <location>
        <begin position="333"/>
        <end position="352"/>
    </location>
</feature>
<dbReference type="PANTHER" id="PTHR32063">
    <property type="match status" value="1"/>
</dbReference>
<dbReference type="InterPro" id="IPR001036">
    <property type="entry name" value="Acrflvin-R"/>
</dbReference>
<feature type="transmembrane region" description="Helical" evidence="1">
    <location>
        <begin position="985"/>
        <end position="1009"/>
    </location>
</feature>
<feature type="transmembrane region" description="Helical" evidence="1">
    <location>
        <begin position="430"/>
        <end position="450"/>
    </location>
</feature>
<feature type="transmembrane region" description="Helical" evidence="1">
    <location>
        <begin position="952"/>
        <end position="973"/>
    </location>
</feature>
<name>A0ABV2PF82_9BACI</name>
<dbReference type="Gene3D" id="3.30.2090.10">
    <property type="entry name" value="Multidrug efflux transporter AcrB TolC docking domain, DN and DC subdomains"/>
    <property type="match status" value="2"/>
</dbReference>
<dbReference type="Proteomes" id="UP001549363">
    <property type="component" value="Unassembled WGS sequence"/>
</dbReference>
<dbReference type="PRINTS" id="PR00702">
    <property type="entry name" value="ACRIFLAVINRP"/>
</dbReference>
<feature type="transmembrane region" description="Helical" evidence="1">
    <location>
        <begin position="906"/>
        <end position="931"/>
    </location>
</feature>
<gene>
    <name evidence="2" type="ORF">ABIA69_000592</name>
</gene>
<protein>
    <submittedName>
        <fullName evidence="2">HAE1 family hydrophobic/amphiphilic exporter-1</fullName>
    </submittedName>
</protein>
<sequence>MNISDFSIKRPVFTIVTMVLVIILGGVSLLKIPITLIPELNPPIGVVVTIYPGASPTEVNEKITKPLETTLATLPGIKKIQSTSQEGTNLIVLEFNWSTNIEDVQLDILQRIDMTPLPNDAEKPSFLKFDPSQFPIIQLSLRAENDNVDVRVLADALEKELRRTEGVASVNVSGKLVEEVQVTLDEAKLKERGLTQADIIQIIQMNNISLPGESVSTADGKMLTTRIISTLTSPETIADLIVSVNPIDGQSLTVGDVATVERTEQKSITETRANDHPAVLMSVLQESGANTAEVSRAFQQALEDLLAQEKYNDVVADVLVDQGNYVDAAIRNISTSLLVGGLFAMLVLFVFLRGVKSPIIIGIAIPYSVIVTFVLMFFANFSLNIMTLGALALGIGMLVDNAIVVIENIERHLGLGKEPIEAAKQGTKEVALAITASTLTTIAVFIPVMFIEGLIGQIFTEFALTISFSLIASLTVALTVVPMLASRFLTKKIKNINELRQESSFYKRYKASVIWVLQHRILVLMTTIFLFALSLFGLMKIGTEFLPATDEGFVSVNVNLEKGAAVSETEKVVAKIENRLKEEQDVDVYVSLIGGTQQSQSRGQTSANQAEMYVKLVPLANRQRSIFEFVEEVEKDLKTEFGTQADITFNVSTTSGSSPNTLTFRLTDSNEQRLHEAVEKVQKELLKIEPVTNVMTDLDNTVQEIQIEVDREKAKDYGFLPAQIAQTVNQMTKGQFTSQMIAEDGAVLSIFTSFGQAFNDSVDSLKAMQLRSPAGLFVKLEDIASVSVQEGPISIRRSDQAAAVAFFVDYETKESLGSISNKVDAALEKAKLPSETQIVFSGDRELYDSAIDDMLLAVALAVVLVYIVMAAQFESFKYPFVIMFTVPLMIIGVAIAMFATNTLIGVTSVIGILVLVGIVVNNGIVLVDYINQQKDRGLAPYEAILLATQDRLRPILMTALTTILGLLPLAFGIGEGAEMNQPMGIAVIGGLVTSTLLTLYIVPIVYSLIDKETRKMQ</sequence>
<dbReference type="SUPFAM" id="SSF82866">
    <property type="entry name" value="Multidrug efflux transporter AcrB transmembrane domain"/>
    <property type="match status" value="2"/>
</dbReference>
<feature type="transmembrane region" description="Helical" evidence="1">
    <location>
        <begin position="854"/>
        <end position="873"/>
    </location>
</feature>
<organism evidence="2 3">
    <name type="scientific">Lysinibacillus parviboronicapiens</name>
    <dbReference type="NCBI Taxonomy" id="436516"/>
    <lineage>
        <taxon>Bacteria</taxon>
        <taxon>Bacillati</taxon>
        <taxon>Bacillota</taxon>
        <taxon>Bacilli</taxon>
        <taxon>Bacillales</taxon>
        <taxon>Bacillaceae</taxon>
        <taxon>Lysinibacillus</taxon>
    </lineage>
</organism>